<reference evidence="2" key="1">
    <citation type="submission" date="2013-07" db="EMBL/GenBank/DDBJ databases">
        <authorList>
            <person name="McIlroy S."/>
        </authorList>
    </citation>
    <scope>NUCLEOTIDE SEQUENCE [LARGE SCALE GENOMIC DNA]</scope>
    <source>
        <strain evidence="2">Run_A_D11</strain>
    </source>
</reference>
<keyword evidence="1" id="KW-0812">Transmembrane</keyword>
<name>W6M9S8_9GAMM</name>
<dbReference type="RefSeq" id="WP_048672845.1">
    <property type="nucleotide sequence ID" value="NZ_CBTJ020000040.1"/>
</dbReference>
<protein>
    <recommendedName>
        <fullName evidence="4">DUF2802 domain-containing protein</fullName>
    </recommendedName>
</protein>
<keyword evidence="1" id="KW-1133">Transmembrane helix</keyword>
<accession>W6M9S8</accession>
<dbReference type="STRING" id="1400863.BN873_330012"/>
<keyword evidence="3" id="KW-1185">Reference proteome</keyword>
<dbReference type="InterPro" id="IPR021244">
    <property type="entry name" value="DUF2802"/>
</dbReference>
<dbReference type="Proteomes" id="UP000035760">
    <property type="component" value="Unassembled WGS sequence"/>
</dbReference>
<evidence type="ECO:0000256" key="1">
    <source>
        <dbReference type="SAM" id="Phobius"/>
    </source>
</evidence>
<dbReference type="Pfam" id="PF10975">
    <property type="entry name" value="DUF2802"/>
    <property type="match status" value="1"/>
</dbReference>
<evidence type="ECO:0000313" key="2">
    <source>
        <dbReference type="EMBL" id="CDI02535.1"/>
    </source>
</evidence>
<organism evidence="2 3">
    <name type="scientific">Candidatus Competibacter denitrificans Run_A_D11</name>
    <dbReference type="NCBI Taxonomy" id="1400863"/>
    <lineage>
        <taxon>Bacteria</taxon>
        <taxon>Pseudomonadati</taxon>
        <taxon>Pseudomonadota</taxon>
        <taxon>Gammaproteobacteria</taxon>
        <taxon>Candidatus Competibacteraceae</taxon>
        <taxon>Candidatus Competibacter</taxon>
    </lineage>
</organism>
<evidence type="ECO:0008006" key="4">
    <source>
        <dbReference type="Google" id="ProtNLM"/>
    </source>
</evidence>
<evidence type="ECO:0000313" key="3">
    <source>
        <dbReference type="Proteomes" id="UP000035760"/>
    </source>
</evidence>
<sequence>MNDVLFHGIALVALLASNVLLVTVGFLVGRRFFATPESQAGREGEAHLHQDIKGVALSLATLGERLARLEAQIGQLRDQSSASGLSLHRDADQKFFKVATKLALQGAQVDEIIELCGLGRGEAELICMLHSSNQVSPSSVAGESIQQLTARLAEPRTSTDDGDAFEALNLARSRRAG</sequence>
<dbReference type="EMBL" id="CBTJ020000040">
    <property type="protein sequence ID" value="CDI02535.1"/>
    <property type="molecule type" value="Genomic_DNA"/>
</dbReference>
<dbReference type="OrthoDB" id="5955226at2"/>
<dbReference type="AlphaFoldDB" id="W6M9S8"/>
<proteinExistence type="predicted"/>
<reference evidence="2" key="2">
    <citation type="submission" date="2014-03" db="EMBL/GenBank/DDBJ databases">
        <title>Candidatus Competibacter-lineage genomes retrieved from metagenomes reveal functional metabolic diversity.</title>
        <authorList>
            <person name="McIlroy S.J."/>
            <person name="Albertsen M."/>
            <person name="Andresen E.K."/>
            <person name="Saunders A.M."/>
            <person name="Kristiansen R."/>
            <person name="Stokholm-Bjerregaard M."/>
            <person name="Nielsen K.L."/>
            <person name="Nielsen P.H."/>
        </authorList>
    </citation>
    <scope>NUCLEOTIDE SEQUENCE</scope>
    <source>
        <strain evidence="2">Run_A_D11</strain>
    </source>
</reference>
<comment type="caution">
    <text evidence="2">The sequence shown here is derived from an EMBL/GenBank/DDBJ whole genome shotgun (WGS) entry which is preliminary data.</text>
</comment>
<gene>
    <name evidence="2" type="ORF">BN873_330012</name>
</gene>
<feature type="transmembrane region" description="Helical" evidence="1">
    <location>
        <begin position="6"/>
        <end position="28"/>
    </location>
</feature>
<keyword evidence="1" id="KW-0472">Membrane</keyword>